<dbReference type="Proteomes" id="UP000479000">
    <property type="component" value="Unassembled WGS sequence"/>
</dbReference>
<accession>A0A6H5GP34</accession>
<evidence type="ECO:0000313" key="2">
    <source>
        <dbReference type="Proteomes" id="UP000479000"/>
    </source>
</evidence>
<proteinExistence type="predicted"/>
<gene>
    <name evidence="1" type="ORF">NTEN_LOCUS11311</name>
</gene>
<evidence type="ECO:0000313" key="1">
    <source>
        <dbReference type="EMBL" id="CAB0005834.1"/>
    </source>
</evidence>
<dbReference type="AlphaFoldDB" id="A0A6H5GP34"/>
<organism evidence="1 2">
    <name type="scientific">Nesidiocoris tenuis</name>
    <dbReference type="NCBI Taxonomy" id="355587"/>
    <lineage>
        <taxon>Eukaryota</taxon>
        <taxon>Metazoa</taxon>
        <taxon>Ecdysozoa</taxon>
        <taxon>Arthropoda</taxon>
        <taxon>Hexapoda</taxon>
        <taxon>Insecta</taxon>
        <taxon>Pterygota</taxon>
        <taxon>Neoptera</taxon>
        <taxon>Paraneoptera</taxon>
        <taxon>Hemiptera</taxon>
        <taxon>Heteroptera</taxon>
        <taxon>Panheteroptera</taxon>
        <taxon>Cimicomorpha</taxon>
        <taxon>Miridae</taxon>
        <taxon>Dicyphina</taxon>
        <taxon>Nesidiocoris</taxon>
    </lineage>
</organism>
<dbReference type="EMBL" id="CADCXU010016617">
    <property type="protein sequence ID" value="CAB0005834.1"/>
    <property type="molecule type" value="Genomic_DNA"/>
</dbReference>
<name>A0A6H5GP34_9HEMI</name>
<sequence length="175" mass="20707">MFLDVIQLTGKPVMLPDGKTVILVPTTTEFENYFAIGRSCFIKNVKRRLADNPKSKWPGSSDISTMDVATQKQQDGVKYDGLEDDIKTHLPVKMYVFPFVRVRCTFERVFDSPWMENYGNPTVHTRGFQSYRGQHLLVWKKLRLCLQRFRNARSMKEKMRCGDLRKWRSRFRFRT</sequence>
<keyword evidence="2" id="KW-1185">Reference proteome</keyword>
<reference evidence="1 2" key="1">
    <citation type="submission" date="2020-02" db="EMBL/GenBank/DDBJ databases">
        <authorList>
            <person name="Ferguson B K."/>
        </authorList>
    </citation>
    <scope>NUCLEOTIDE SEQUENCE [LARGE SCALE GENOMIC DNA]</scope>
</reference>
<protein>
    <submittedName>
        <fullName evidence="1">Uncharacterized protein</fullName>
    </submittedName>
</protein>